<evidence type="ECO:0000313" key="7">
    <source>
        <dbReference type="Proteomes" id="UP001500621"/>
    </source>
</evidence>
<keyword evidence="3" id="KW-0274">FAD</keyword>
<evidence type="ECO:0000313" key="6">
    <source>
        <dbReference type="EMBL" id="GAA4692942.1"/>
    </source>
</evidence>
<dbReference type="SUPFAM" id="SSF51905">
    <property type="entry name" value="FAD/NAD(P)-binding domain"/>
    <property type="match status" value="2"/>
</dbReference>
<keyword evidence="4" id="KW-0560">Oxidoreductase</keyword>
<keyword evidence="7" id="KW-1185">Reference proteome</keyword>
<comment type="similarity">
    <text evidence="1">Belongs to the FAD-dependent oxidoreductase family.</text>
</comment>
<evidence type="ECO:0000256" key="2">
    <source>
        <dbReference type="ARBA" id="ARBA00022630"/>
    </source>
</evidence>
<dbReference type="Pfam" id="PF07992">
    <property type="entry name" value="Pyr_redox_2"/>
    <property type="match status" value="1"/>
</dbReference>
<dbReference type="InterPro" id="IPR023753">
    <property type="entry name" value="FAD/NAD-binding_dom"/>
</dbReference>
<dbReference type="PANTHER" id="PTHR43735:SF3">
    <property type="entry name" value="FERROPTOSIS SUPPRESSOR PROTEIN 1"/>
    <property type="match status" value="1"/>
</dbReference>
<gene>
    <name evidence="6" type="ORF">GCM10023226_33590</name>
</gene>
<dbReference type="EMBL" id="BAABIM010000003">
    <property type="protein sequence ID" value="GAA4692942.1"/>
    <property type="molecule type" value="Genomic_DNA"/>
</dbReference>
<dbReference type="Proteomes" id="UP001500621">
    <property type="component" value="Unassembled WGS sequence"/>
</dbReference>
<name>A0ABP8WQT3_9ACTN</name>
<dbReference type="Gene3D" id="3.50.50.100">
    <property type="match status" value="1"/>
</dbReference>
<comment type="caution">
    <text evidence="6">The sequence shown here is derived from an EMBL/GenBank/DDBJ whole genome shotgun (WGS) entry which is preliminary data.</text>
</comment>
<keyword evidence="2" id="KW-0285">Flavoprotein</keyword>
<proteinExistence type="inferred from homology"/>
<evidence type="ECO:0000259" key="5">
    <source>
        <dbReference type="Pfam" id="PF07992"/>
    </source>
</evidence>
<evidence type="ECO:0000256" key="1">
    <source>
        <dbReference type="ARBA" id="ARBA00006442"/>
    </source>
</evidence>
<evidence type="ECO:0000256" key="4">
    <source>
        <dbReference type="ARBA" id="ARBA00023002"/>
    </source>
</evidence>
<dbReference type="InterPro" id="IPR036188">
    <property type="entry name" value="FAD/NAD-bd_sf"/>
</dbReference>
<dbReference type="PRINTS" id="PR00368">
    <property type="entry name" value="FADPNR"/>
</dbReference>
<evidence type="ECO:0000256" key="3">
    <source>
        <dbReference type="ARBA" id="ARBA00022827"/>
    </source>
</evidence>
<accession>A0ABP8WQT3</accession>
<dbReference type="RefSeq" id="WP_345267962.1">
    <property type="nucleotide sequence ID" value="NZ_BAABIM010000003.1"/>
</dbReference>
<protein>
    <submittedName>
        <fullName evidence="6">FAD-dependent oxidoreductase</fullName>
    </submittedName>
</protein>
<dbReference type="PRINTS" id="PR00469">
    <property type="entry name" value="PNDRDTASEII"/>
</dbReference>
<reference evidence="7" key="1">
    <citation type="journal article" date="2019" name="Int. J. Syst. Evol. Microbiol.">
        <title>The Global Catalogue of Microorganisms (GCM) 10K type strain sequencing project: providing services to taxonomists for standard genome sequencing and annotation.</title>
        <authorList>
            <consortium name="The Broad Institute Genomics Platform"/>
            <consortium name="The Broad Institute Genome Sequencing Center for Infectious Disease"/>
            <person name="Wu L."/>
            <person name="Ma J."/>
        </authorList>
    </citation>
    <scope>NUCLEOTIDE SEQUENCE [LARGE SCALE GENOMIC DNA]</scope>
    <source>
        <strain evidence="7">JCM 18127</strain>
    </source>
</reference>
<feature type="domain" description="FAD/NAD(P)-binding" evidence="5">
    <location>
        <begin position="5"/>
        <end position="299"/>
    </location>
</feature>
<sequence>MSRVRVVVAGLGDAGVLAALHLARHRTLVEVVGISARPGLVSGQELGLRLARPDAWAREYRVPFDRFRGLDGVRTVHASLTGLDLTQRRVHLRTAAGEQASEPYDVLVVATGVANGFWRHGTLERADELDEALAAAHARVAAARTVAVVGGGAAAVATAAQLAQVQRASVVTLYFPGEHALPHHHRRVWAQVRARLERLGVRLRPGHRAVLPPEVERGEETGPGEGPVRFSTGQEPVDADAVVWAVGRVRPHTAWLPPELLDEQGFVQVDPTLQVPGQADVWAVGDVAATDPLRTSARNQGGQLVARNVVATVRGRPARAYRPPRRRWGSVLGPMDDGLVVFTPGGRGVRIPRRVVDHALQPWVVRRGIYRGIRATR</sequence>
<dbReference type="PANTHER" id="PTHR43735">
    <property type="entry name" value="APOPTOSIS-INDUCING FACTOR 1"/>
    <property type="match status" value="1"/>
</dbReference>
<organism evidence="6 7">
    <name type="scientific">Nocardioides nanhaiensis</name>
    <dbReference type="NCBI Taxonomy" id="1476871"/>
    <lineage>
        <taxon>Bacteria</taxon>
        <taxon>Bacillati</taxon>
        <taxon>Actinomycetota</taxon>
        <taxon>Actinomycetes</taxon>
        <taxon>Propionibacteriales</taxon>
        <taxon>Nocardioidaceae</taxon>
        <taxon>Nocardioides</taxon>
    </lineage>
</organism>